<feature type="compositionally biased region" description="Low complexity" evidence="1">
    <location>
        <begin position="379"/>
        <end position="398"/>
    </location>
</feature>
<sequence>MCGNCYQAAKRTTGRCACGHEGVLPGIIDGAPACPRCSDITLNVDCVECGAETELYRGGRCQRCILQYTATELLRNPDTGNVDPKLTVIADALGAMERPNSGLTWIRQPHVEQFLTQLAAQNNIDHDTVDALPTGQTTNYMRALLVEHGVLPRRDELLARFEMWALDKQERVIDPEQQIIIDQFRRWGLLRHLRSSSPISNSAFLRAKQLFTVAIEYCNWLTLEHGLTLTQAGQHEIDAWQPGGTSTRGHVYRFIRWAIATRIVPADLTVVQHRRGTATRLDTQSQTEAVQQVVYTEDLTDRDRLVAILIIVFGQRAEKISNLTCNDIIVTDTGVTLQLGSYPITLPHPSTNPSGHWPRTTSTDKPPPTPTHHGYSAATPPETTSTPHTCGYDSNPSSPHSPPASAP</sequence>
<evidence type="ECO:0000313" key="3">
    <source>
        <dbReference type="Proteomes" id="UP000186218"/>
    </source>
</evidence>
<dbReference type="AlphaFoldDB" id="A0A1N7H1B0"/>
<dbReference type="STRING" id="1344003.SAMN05445060_3360"/>
<gene>
    <name evidence="2" type="ORF">SAMN05445060_3360</name>
</gene>
<reference evidence="2 3" key="1">
    <citation type="submission" date="2017-01" db="EMBL/GenBank/DDBJ databases">
        <authorList>
            <person name="Mah S.A."/>
            <person name="Swanson W.J."/>
            <person name="Moy G.W."/>
            <person name="Vacquier V.D."/>
        </authorList>
    </citation>
    <scope>NUCLEOTIDE SEQUENCE [LARGE SCALE GENOMIC DNA]</scope>
    <source>
        <strain evidence="2 3">CPCC 203464</strain>
    </source>
</reference>
<name>A0A1N7H1B0_9NOCA</name>
<dbReference type="EMBL" id="FTNT01000011">
    <property type="protein sequence ID" value="SIS18629.1"/>
    <property type="molecule type" value="Genomic_DNA"/>
</dbReference>
<dbReference type="Proteomes" id="UP000186218">
    <property type="component" value="Unassembled WGS sequence"/>
</dbReference>
<keyword evidence="3" id="KW-1185">Reference proteome</keyword>
<evidence type="ECO:0000256" key="1">
    <source>
        <dbReference type="SAM" id="MobiDB-lite"/>
    </source>
</evidence>
<proteinExistence type="predicted"/>
<organism evidence="2 3">
    <name type="scientific">Williamsia sterculiae</name>
    <dbReference type="NCBI Taxonomy" id="1344003"/>
    <lineage>
        <taxon>Bacteria</taxon>
        <taxon>Bacillati</taxon>
        <taxon>Actinomycetota</taxon>
        <taxon>Actinomycetes</taxon>
        <taxon>Mycobacteriales</taxon>
        <taxon>Nocardiaceae</taxon>
        <taxon>Williamsia</taxon>
    </lineage>
</organism>
<feature type="region of interest" description="Disordered" evidence="1">
    <location>
        <begin position="346"/>
        <end position="407"/>
    </location>
</feature>
<protein>
    <submittedName>
        <fullName evidence="2">Uncharacterized protein</fullName>
    </submittedName>
</protein>
<accession>A0A1N7H1B0</accession>
<evidence type="ECO:0000313" key="2">
    <source>
        <dbReference type="EMBL" id="SIS18629.1"/>
    </source>
</evidence>